<proteinExistence type="predicted"/>
<evidence type="ECO:0000256" key="1">
    <source>
        <dbReference type="SAM" id="MobiDB-lite"/>
    </source>
</evidence>
<accession>A0AAD7SD32</accession>
<gene>
    <name evidence="2" type="ORF">AAFF_G00397430</name>
</gene>
<dbReference type="AlphaFoldDB" id="A0AAD7SD32"/>
<reference evidence="2" key="1">
    <citation type="journal article" date="2023" name="Science">
        <title>Genome structures resolve the early diversification of teleost fishes.</title>
        <authorList>
            <person name="Parey E."/>
            <person name="Louis A."/>
            <person name="Montfort J."/>
            <person name="Bouchez O."/>
            <person name="Roques C."/>
            <person name="Iampietro C."/>
            <person name="Lluch J."/>
            <person name="Castinel A."/>
            <person name="Donnadieu C."/>
            <person name="Desvignes T."/>
            <person name="Floi Bucao C."/>
            <person name="Jouanno E."/>
            <person name="Wen M."/>
            <person name="Mejri S."/>
            <person name="Dirks R."/>
            <person name="Jansen H."/>
            <person name="Henkel C."/>
            <person name="Chen W.J."/>
            <person name="Zahm M."/>
            <person name="Cabau C."/>
            <person name="Klopp C."/>
            <person name="Thompson A.W."/>
            <person name="Robinson-Rechavi M."/>
            <person name="Braasch I."/>
            <person name="Lecointre G."/>
            <person name="Bobe J."/>
            <person name="Postlethwait J.H."/>
            <person name="Berthelot C."/>
            <person name="Roest Crollius H."/>
            <person name="Guiguen Y."/>
        </authorList>
    </citation>
    <scope>NUCLEOTIDE SEQUENCE</scope>
    <source>
        <strain evidence="2">NC1722</strain>
    </source>
</reference>
<comment type="caution">
    <text evidence="2">The sequence shown here is derived from an EMBL/GenBank/DDBJ whole genome shotgun (WGS) entry which is preliminary data.</text>
</comment>
<feature type="region of interest" description="Disordered" evidence="1">
    <location>
        <begin position="1"/>
        <end position="48"/>
    </location>
</feature>
<name>A0AAD7SD32_9TELE</name>
<evidence type="ECO:0000313" key="3">
    <source>
        <dbReference type="Proteomes" id="UP001221898"/>
    </source>
</evidence>
<feature type="compositionally biased region" description="Basic and acidic residues" evidence="1">
    <location>
        <begin position="30"/>
        <end position="48"/>
    </location>
</feature>
<dbReference type="EMBL" id="JAINUG010000077">
    <property type="protein sequence ID" value="KAJ8400360.1"/>
    <property type="molecule type" value="Genomic_DNA"/>
</dbReference>
<dbReference type="Proteomes" id="UP001221898">
    <property type="component" value="Unassembled WGS sequence"/>
</dbReference>
<sequence length="192" mass="21652">HIHRCLSKRGGPLSPLQQPASVQQPKQRRSVRERERQREREREGEKRSEVQSRRHCRFSLTSLSGRVCVFLRVCEQGDREKERRALGGDFFPLLPISSSPITTPSSLPPSSPYSSFFSFSLYFSPSWFPTWMRGSAATVGCSEHCLCLWATEPGTKQPENQNRIFWGNGRPFSACGGNSCPLEASTQVPHAL</sequence>
<evidence type="ECO:0000313" key="2">
    <source>
        <dbReference type="EMBL" id="KAJ8400360.1"/>
    </source>
</evidence>
<feature type="compositionally biased region" description="Polar residues" evidence="1">
    <location>
        <begin position="15"/>
        <end position="25"/>
    </location>
</feature>
<organism evidence="2 3">
    <name type="scientific">Aldrovandia affinis</name>
    <dbReference type="NCBI Taxonomy" id="143900"/>
    <lineage>
        <taxon>Eukaryota</taxon>
        <taxon>Metazoa</taxon>
        <taxon>Chordata</taxon>
        <taxon>Craniata</taxon>
        <taxon>Vertebrata</taxon>
        <taxon>Euteleostomi</taxon>
        <taxon>Actinopterygii</taxon>
        <taxon>Neopterygii</taxon>
        <taxon>Teleostei</taxon>
        <taxon>Notacanthiformes</taxon>
        <taxon>Halosauridae</taxon>
        <taxon>Aldrovandia</taxon>
    </lineage>
</organism>
<feature type="non-terminal residue" evidence="2">
    <location>
        <position position="1"/>
    </location>
</feature>
<protein>
    <submittedName>
        <fullName evidence="2">Uncharacterized protein</fullName>
    </submittedName>
</protein>
<keyword evidence="3" id="KW-1185">Reference proteome</keyword>